<dbReference type="GO" id="GO:0006508">
    <property type="term" value="P:proteolysis"/>
    <property type="evidence" value="ECO:0007669"/>
    <property type="project" value="UniProtKB-KW"/>
</dbReference>
<dbReference type="EMBL" id="QDDL01000008">
    <property type="protein sequence ID" value="PVZ66288.1"/>
    <property type="molecule type" value="Genomic_DNA"/>
</dbReference>
<evidence type="ECO:0000259" key="15">
    <source>
        <dbReference type="Pfam" id="PF05193"/>
    </source>
</evidence>
<protein>
    <recommendedName>
        <fullName evidence="5">Protease 3</fullName>
        <ecNumber evidence="4">3.4.24.55</ecNumber>
    </recommendedName>
    <alternativeName>
        <fullName evidence="13">Pitrilysin</fullName>
    </alternativeName>
    <alternativeName>
        <fullName evidence="12">Protease III</fullName>
    </alternativeName>
    <alternativeName>
        <fullName evidence="11">Protease pi</fullName>
    </alternativeName>
</protein>
<evidence type="ECO:0000259" key="16">
    <source>
        <dbReference type="Pfam" id="PF16187"/>
    </source>
</evidence>
<evidence type="ECO:0000256" key="12">
    <source>
        <dbReference type="ARBA" id="ARBA00031184"/>
    </source>
</evidence>
<evidence type="ECO:0000256" key="2">
    <source>
        <dbReference type="ARBA" id="ARBA00002184"/>
    </source>
</evidence>
<dbReference type="InterPro" id="IPR011249">
    <property type="entry name" value="Metalloenz_LuxS/M16"/>
</dbReference>
<evidence type="ECO:0000313" key="19">
    <source>
        <dbReference type="Proteomes" id="UP000244906"/>
    </source>
</evidence>
<dbReference type="PANTHER" id="PTHR43690:SF18">
    <property type="entry name" value="INSULIN-DEGRADING ENZYME-RELATED"/>
    <property type="match status" value="1"/>
</dbReference>
<evidence type="ECO:0000313" key="18">
    <source>
        <dbReference type="EMBL" id="PVZ66288.1"/>
    </source>
</evidence>
<keyword evidence="19" id="KW-1185">Reference proteome</keyword>
<keyword evidence="8" id="KW-0378">Hydrolase</keyword>
<evidence type="ECO:0000256" key="5">
    <source>
        <dbReference type="ARBA" id="ARBA00017565"/>
    </source>
</evidence>
<evidence type="ECO:0000256" key="6">
    <source>
        <dbReference type="ARBA" id="ARBA00022670"/>
    </source>
</evidence>
<evidence type="ECO:0000256" key="3">
    <source>
        <dbReference type="ARBA" id="ARBA00007261"/>
    </source>
</evidence>
<comment type="cofactor">
    <cofactor evidence="1">
        <name>Zn(2+)</name>
        <dbReference type="ChEBI" id="CHEBI:29105"/>
    </cofactor>
</comment>
<dbReference type="Pfam" id="PF00675">
    <property type="entry name" value="Peptidase_M16"/>
    <property type="match status" value="1"/>
</dbReference>
<dbReference type="SUPFAM" id="SSF63411">
    <property type="entry name" value="LuxS/MPP-like metallohydrolase"/>
    <property type="match status" value="4"/>
</dbReference>
<dbReference type="EC" id="3.4.24.55" evidence="4"/>
<dbReference type="InterPro" id="IPR011765">
    <property type="entry name" value="Pept_M16_N"/>
</dbReference>
<sequence length="975" mass="108691">MPKLRLLPLVISGALVLSGCGQNPIKTVTDLIYPADPVADSVTQAANPADQIVIKSPADMRQYRYLSLDNGMQLLLISDEEADKAAAAVNVAAGSWQDPDNRNGLAHFLEHMLFLGNAKYPEVDGYFKFIQANGGGANAFTSRTHTNYFFDINAQQLQPALDQLAQFFVSPKLDPAYVDRERNAVDSEYKLHAKEDGWRNYLALGQTANPEHPASKFSIGNLQTLNNEDGTSLWQDLKDFYDTYYVSGNLSVVISGKEDLDTLESWAMASFKGVPEGPSTDNSIGIEPYTAKQKGVRINLEPLADTRDLLLEFPLPTLVGHEAEKPLQYLGKLLGHEGQGSLHSLLKSKGWIDSLGAGGRDVPGEYSNFSINMSLTPAGLENIDAITETVFGYLHLIHSRGIRESIFQEQTKLSDLSFQFQSKGSPSGTASGLAAAMQNTPAKYLLKQGYRFETFSPALINNYLERMTPQNLRQVVVAKGLETDQSEQWYGTKFSMKPLSNSYLKQLEQARPDQALDIAKANPFVPENLKVIDATDQQQPEQLINQPGLTAWFMHDNKFQRPRAYINLRLSTPVASASPENVVYGSLLTSLVRRSLNEYAYPAAEAGLGYGLSISREGLNLSVSGYSDKQLVLMKAVVEALKNTPINPEILELERHQLEEDINNQSFDKPFRQASSGLRDALFNRAWDSSKLLKAVAQVTPEQIEKYRQQLLSKLHQEMLFFGNIDADTAKDQAQQINGWLASQPAERFDESLNLLQGRGQYQLDLDIKHADSTLIRYYQSPVKSIEKRAEIGLLGRMIRSPFFNQLRTEQQLGYVVFAGPRPYEDRPGMVFVIQSPVADPKELTIRIDAFLEQQSQAMSELSDADLMQYKQGLIGDLRKKDTSLAARNGRLFGSIEEQDYSFDLRERIAQAVEAVTKDQLVESYQQLLANPQVIPLDVSSWGEKFRDNPQYQQLKGSAAVCFDSSCFNGLPKDK</sequence>
<accession>A0A2V1GQH6</accession>
<evidence type="ECO:0000256" key="10">
    <source>
        <dbReference type="ARBA" id="ARBA00023049"/>
    </source>
</evidence>
<dbReference type="FunFam" id="3.30.830.10:FF:000012">
    <property type="entry name" value="Protease 3"/>
    <property type="match status" value="1"/>
</dbReference>
<evidence type="ECO:0000256" key="1">
    <source>
        <dbReference type="ARBA" id="ARBA00001947"/>
    </source>
</evidence>
<dbReference type="PANTHER" id="PTHR43690">
    <property type="entry name" value="NARDILYSIN"/>
    <property type="match status" value="1"/>
</dbReference>
<evidence type="ECO:0000256" key="4">
    <source>
        <dbReference type="ARBA" id="ARBA00012449"/>
    </source>
</evidence>
<dbReference type="PROSITE" id="PS51257">
    <property type="entry name" value="PROKAR_LIPOPROTEIN"/>
    <property type="match status" value="1"/>
</dbReference>
<dbReference type="Pfam" id="PF22456">
    <property type="entry name" value="PqqF-like_C_4"/>
    <property type="match status" value="1"/>
</dbReference>
<gene>
    <name evidence="18" type="ORF">DC094_16420</name>
</gene>
<evidence type="ECO:0000256" key="11">
    <source>
        <dbReference type="ARBA" id="ARBA00029597"/>
    </source>
</evidence>
<evidence type="ECO:0000256" key="7">
    <source>
        <dbReference type="ARBA" id="ARBA00022723"/>
    </source>
</evidence>
<evidence type="ECO:0000259" key="17">
    <source>
        <dbReference type="Pfam" id="PF22456"/>
    </source>
</evidence>
<feature type="domain" description="Coenzyme PQQ synthesis protein F-like C-terminal lobe" evidence="17">
    <location>
        <begin position="794"/>
        <end position="892"/>
    </location>
</feature>
<name>A0A2V1GQH6_9GAMM</name>
<evidence type="ECO:0000256" key="8">
    <source>
        <dbReference type="ARBA" id="ARBA00022801"/>
    </source>
</evidence>
<comment type="function">
    <text evidence="2">Endopeptidase that degrades small peptides of less than 7 kDa, such as glucagon and insulin.</text>
</comment>
<proteinExistence type="inferred from homology"/>
<dbReference type="InterPro" id="IPR050626">
    <property type="entry name" value="Peptidase_M16"/>
</dbReference>
<comment type="similarity">
    <text evidence="3">Belongs to the peptidase M16 family.</text>
</comment>
<keyword evidence="6" id="KW-0645">Protease</keyword>
<dbReference type="Pfam" id="PF05193">
    <property type="entry name" value="Peptidase_M16_C"/>
    <property type="match status" value="1"/>
</dbReference>
<dbReference type="Proteomes" id="UP000244906">
    <property type="component" value="Unassembled WGS sequence"/>
</dbReference>
<keyword evidence="7" id="KW-0479">Metal-binding</keyword>
<dbReference type="RefSeq" id="WP_116688209.1">
    <property type="nucleotide sequence ID" value="NZ_CAWNYD010000008.1"/>
</dbReference>
<evidence type="ECO:0000256" key="13">
    <source>
        <dbReference type="ARBA" id="ARBA00033450"/>
    </source>
</evidence>
<dbReference type="InterPro" id="IPR007863">
    <property type="entry name" value="Peptidase_M16_C"/>
</dbReference>
<dbReference type="InterPro" id="IPR054734">
    <property type="entry name" value="PqqF-like_C_4"/>
</dbReference>
<dbReference type="Gene3D" id="3.30.830.10">
    <property type="entry name" value="Metalloenzyme, LuxS/M16 peptidase-like"/>
    <property type="match status" value="4"/>
</dbReference>
<comment type="caution">
    <text evidence="18">The sequence shown here is derived from an EMBL/GenBank/DDBJ whole genome shotgun (WGS) entry which is preliminary data.</text>
</comment>
<dbReference type="Pfam" id="PF16187">
    <property type="entry name" value="Peptidase_M16_M"/>
    <property type="match status" value="1"/>
</dbReference>
<feature type="domain" description="Peptidase M16 C-terminal" evidence="15">
    <location>
        <begin position="235"/>
        <end position="409"/>
    </location>
</feature>
<dbReference type="AlphaFoldDB" id="A0A2V1GQH6"/>
<feature type="domain" description="Peptidase M16 N-terminal" evidence="14">
    <location>
        <begin position="75"/>
        <end position="199"/>
    </location>
</feature>
<evidence type="ECO:0000259" key="14">
    <source>
        <dbReference type="Pfam" id="PF00675"/>
    </source>
</evidence>
<keyword evidence="10" id="KW-0482">Metalloprotease</keyword>
<feature type="domain" description="Peptidase M16 middle/third" evidence="16">
    <location>
        <begin position="418"/>
        <end position="695"/>
    </location>
</feature>
<dbReference type="FunFam" id="3.30.830.10:FF:000005">
    <property type="entry name" value="nardilysin isoform X1"/>
    <property type="match status" value="1"/>
</dbReference>
<dbReference type="OrthoDB" id="9811314at2"/>
<dbReference type="GO" id="GO:0004222">
    <property type="term" value="F:metalloendopeptidase activity"/>
    <property type="evidence" value="ECO:0007669"/>
    <property type="project" value="UniProtKB-EC"/>
</dbReference>
<keyword evidence="9" id="KW-0862">Zinc</keyword>
<reference evidence="18 19" key="1">
    <citation type="submission" date="2018-04" db="EMBL/GenBank/DDBJ databases">
        <title>Thalassorhabdus spongiae gen. nov., sp. nov., isolated from a marine sponge in South-West Iceland.</title>
        <authorList>
            <person name="Knobloch S."/>
            <person name="Daussin A."/>
            <person name="Johannsson R."/>
            <person name="Marteinsson V.T."/>
        </authorList>
    </citation>
    <scope>NUCLEOTIDE SEQUENCE [LARGE SCALE GENOMIC DNA]</scope>
    <source>
        <strain evidence="18 19">Hp12</strain>
    </source>
</reference>
<evidence type="ECO:0000256" key="9">
    <source>
        <dbReference type="ARBA" id="ARBA00022833"/>
    </source>
</evidence>
<organism evidence="18 19">
    <name type="scientific">Pelagibaculum spongiae</name>
    <dbReference type="NCBI Taxonomy" id="2080658"/>
    <lineage>
        <taxon>Bacteria</taxon>
        <taxon>Pseudomonadati</taxon>
        <taxon>Pseudomonadota</taxon>
        <taxon>Gammaproteobacteria</taxon>
        <taxon>Oceanospirillales</taxon>
        <taxon>Pelagibaculum</taxon>
    </lineage>
</organism>
<dbReference type="GO" id="GO:0046872">
    <property type="term" value="F:metal ion binding"/>
    <property type="evidence" value="ECO:0007669"/>
    <property type="project" value="UniProtKB-KW"/>
</dbReference>
<dbReference type="InterPro" id="IPR032632">
    <property type="entry name" value="Peptidase_M16_M"/>
</dbReference>